<evidence type="ECO:0000259" key="3">
    <source>
        <dbReference type="PROSITE" id="PS50801"/>
    </source>
</evidence>
<sequence length="114" mass="12400">MRRFSTRVRTVDHAVVLRVAGDIDLLTGSQLRQALDRAHNAAHHKLIVDLTDVDFMGSAGVAALVAIHENDNPTPMIIVADHIGSPHRVLEITGLLNVLTMTTTVDKALLHGRN</sequence>
<organism evidence="4 5">
    <name type="scientific">Actinokineospora diospyrosa</name>
    <dbReference type="NCBI Taxonomy" id="103728"/>
    <lineage>
        <taxon>Bacteria</taxon>
        <taxon>Bacillati</taxon>
        <taxon>Actinomycetota</taxon>
        <taxon>Actinomycetes</taxon>
        <taxon>Pseudonocardiales</taxon>
        <taxon>Pseudonocardiaceae</taxon>
        <taxon>Actinokineospora</taxon>
    </lineage>
</organism>
<keyword evidence="5" id="KW-1185">Reference proteome</keyword>
<dbReference type="SUPFAM" id="SSF52091">
    <property type="entry name" value="SpoIIaa-like"/>
    <property type="match status" value="1"/>
</dbReference>
<name>A0ABT1ICB1_9PSEU</name>
<comment type="caution">
    <text evidence="4">The sequence shown here is derived from an EMBL/GenBank/DDBJ whole genome shotgun (WGS) entry which is preliminary data.</text>
</comment>
<evidence type="ECO:0000256" key="1">
    <source>
        <dbReference type="ARBA" id="ARBA00009013"/>
    </source>
</evidence>
<dbReference type="Proteomes" id="UP001205185">
    <property type="component" value="Unassembled WGS sequence"/>
</dbReference>
<protein>
    <recommendedName>
        <fullName evidence="2">Anti-sigma factor antagonist</fullName>
    </recommendedName>
</protein>
<dbReference type="Gene3D" id="3.30.750.24">
    <property type="entry name" value="STAS domain"/>
    <property type="match status" value="1"/>
</dbReference>
<dbReference type="EMBL" id="JAMTCO010000006">
    <property type="protein sequence ID" value="MCP2270198.1"/>
    <property type="molecule type" value="Genomic_DNA"/>
</dbReference>
<accession>A0ABT1ICB1</accession>
<evidence type="ECO:0000313" key="5">
    <source>
        <dbReference type="Proteomes" id="UP001205185"/>
    </source>
</evidence>
<dbReference type="InterPro" id="IPR003658">
    <property type="entry name" value="Anti-sigma_ant"/>
</dbReference>
<dbReference type="PANTHER" id="PTHR33495">
    <property type="entry name" value="ANTI-SIGMA FACTOR ANTAGONIST TM_1081-RELATED-RELATED"/>
    <property type="match status" value="1"/>
</dbReference>
<dbReference type="InterPro" id="IPR002645">
    <property type="entry name" value="STAS_dom"/>
</dbReference>
<reference evidence="4 5" key="1">
    <citation type="submission" date="2022-06" db="EMBL/GenBank/DDBJ databases">
        <title>Genomic Encyclopedia of Archaeal and Bacterial Type Strains, Phase II (KMG-II): from individual species to whole genera.</title>
        <authorList>
            <person name="Goeker M."/>
        </authorList>
    </citation>
    <scope>NUCLEOTIDE SEQUENCE [LARGE SCALE GENOMIC DNA]</scope>
    <source>
        <strain evidence="4 5">DSM 44255</strain>
    </source>
</reference>
<dbReference type="InterPro" id="IPR036513">
    <property type="entry name" value="STAS_dom_sf"/>
</dbReference>
<dbReference type="Pfam" id="PF01740">
    <property type="entry name" value="STAS"/>
    <property type="match status" value="1"/>
</dbReference>
<dbReference type="PROSITE" id="PS50801">
    <property type="entry name" value="STAS"/>
    <property type="match status" value="1"/>
</dbReference>
<gene>
    <name evidence="4" type="ORF">LV75_002699</name>
</gene>
<feature type="domain" description="STAS" evidence="3">
    <location>
        <begin position="4"/>
        <end position="112"/>
    </location>
</feature>
<dbReference type="PANTHER" id="PTHR33495:SF2">
    <property type="entry name" value="ANTI-SIGMA FACTOR ANTAGONIST TM_1081-RELATED"/>
    <property type="match status" value="1"/>
</dbReference>
<evidence type="ECO:0000313" key="4">
    <source>
        <dbReference type="EMBL" id="MCP2270198.1"/>
    </source>
</evidence>
<dbReference type="RefSeq" id="WP_253887181.1">
    <property type="nucleotide sequence ID" value="NZ_BAAAVB010000013.1"/>
</dbReference>
<dbReference type="CDD" id="cd07043">
    <property type="entry name" value="STAS_anti-anti-sigma_factors"/>
    <property type="match status" value="1"/>
</dbReference>
<evidence type="ECO:0000256" key="2">
    <source>
        <dbReference type="RuleBase" id="RU003749"/>
    </source>
</evidence>
<proteinExistence type="inferred from homology"/>
<dbReference type="NCBIfam" id="TIGR00377">
    <property type="entry name" value="ant_ant_sig"/>
    <property type="match status" value="1"/>
</dbReference>
<comment type="similarity">
    <text evidence="1 2">Belongs to the anti-sigma-factor antagonist family.</text>
</comment>